<name>A0A444JCY2_9BACT</name>
<dbReference type="InterPro" id="IPR057661">
    <property type="entry name" value="RsdA/BaiN/AoA(So)_Rossmann"/>
</dbReference>
<feature type="domain" description="RsdA/BaiN/AoA(So)-like Rossmann fold-like" evidence="4">
    <location>
        <begin position="3"/>
        <end position="416"/>
    </location>
</feature>
<dbReference type="AlphaFoldDB" id="A0A444JCY2"/>
<dbReference type="InterPro" id="IPR004792">
    <property type="entry name" value="BaiN-like"/>
</dbReference>
<protein>
    <recommendedName>
        <fullName evidence="8">Flavoprotein, HI0933 family</fullName>
    </recommendedName>
</protein>
<dbReference type="InterPro" id="IPR055178">
    <property type="entry name" value="RsdA/BaiN/AoA(So)-like_dom"/>
</dbReference>
<dbReference type="Pfam" id="PF22780">
    <property type="entry name" value="HI0933_like_1st"/>
    <property type="match status" value="1"/>
</dbReference>
<evidence type="ECO:0000256" key="1">
    <source>
        <dbReference type="ARBA" id="ARBA00001974"/>
    </source>
</evidence>
<dbReference type="InterPro" id="IPR036188">
    <property type="entry name" value="FAD/NAD-bd_sf"/>
</dbReference>
<comment type="cofactor">
    <cofactor evidence="1">
        <name>FAD</name>
        <dbReference type="ChEBI" id="CHEBI:57692"/>
    </cofactor>
</comment>
<dbReference type="NCBIfam" id="TIGR00275">
    <property type="entry name" value="aminoacetone oxidase family FAD-binding enzyme"/>
    <property type="match status" value="1"/>
</dbReference>
<feature type="domain" description="RsdA/BaiN/AoA(So)-like insert" evidence="5">
    <location>
        <begin position="190"/>
        <end position="363"/>
    </location>
</feature>
<proteinExistence type="predicted"/>
<evidence type="ECO:0000313" key="6">
    <source>
        <dbReference type="EMBL" id="RWX50924.1"/>
    </source>
</evidence>
<keyword evidence="7" id="KW-1185">Reference proteome</keyword>
<dbReference type="EMBL" id="MTKS01000247">
    <property type="protein sequence ID" value="RWX50924.1"/>
    <property type="molecule type" value="Genomic_DNA"/>
</dbReference>
<evidence type="ECO:0000256" key="3">
    <source>
        <dbReference type="ARBA" id="ARBA00022827"/>
    </source>
</evidence>
<dbReference type="Gene3D" id="1.10.8.260">
    <property type="entry name" value="HI0933 insert domain-like"/>
    <property type="match status" value="1"/>
</dbReference>
<dbReference type="SUPFAM" id="SSF51905">
    <property type="entry name" value="FAD/NAD(P)-binding domain"/>
    <property type="match status" value="1"/>
</dbReference>
<dbReference type="SUPFAM" id="SSF160996">
    <property type="entry name" value="HI0933 insert domain-like"/>
    <property type="match status" value="1"/>
</dbReference>
<dbReference type="Gene3D" id="3.50.50.60">
    <property type="entry name" value="FAD/NAD(P)-binding domain"/>
    <property type="match status" value="1"/>
</dbReference>
<keyword evidence="3" id="KW-0274">FAD</keyword>
<evidence type="ECO:0008006" key="8">
    <source>
        <dbReference type="Google" id="ProtNLM"/>
    </source>
</evidence>
<dbReference type="Gene3D" id="2.40.30.10">
    <property type="entry name" value="Translation factors"/>
    <property type="match status" value="1"/>
</dbReference>
<comment type="caution">
    <text evidence="6">The sequence shown here is derived from an EMBL/GenBank/DDBJ whole genome shotgun (WGS) entry which is preliminary data.</text>
</comment>
<gene>
    <name evidence="6" type="ORF">VU01_12471</name>
</gene>
<evidence type="ECO:0000259" key="5">
    <source>
        <dbReference type="Pfam" id="PF22780"/>
    </source>
</evidence>
<evidence type="ECO:0000313" key="7">
    <source>
        <dbReference type="Proteomes" id="UP000288892"/>
    </source>
</evidence>
<dbReference type="PRINTS" id="PR00411">
    <property type="entry name" value="PNDRDTASEI"/>
</dbReference>
<dbReference type="Proteomes" id="UP000288892">
    <property type="component" value="Unassembled WGS sequence"/>
</dbReference>
<keyword evidence="2" id="KW-0285">Flavoprotein</keyword>
<dbReference type="PANTHER" id="PTHR42887">
    <property type="entry name" value="OS12G0638800 PROTEIN"/>
    <property type="match status" value="1"/>
</dbReference>
<organism evidence="6 7">
    <name type="scientific">Candidatus Electrothrix marina</name>
    <dbReference type="NCBI Taxonomy" id="1859130"/>
    <lineage>
        <taxon>Bacteria</taxon>
        <taxon>Pseudomonadati</taxon>
        <taxon>Thermodesulfobacteriota</taxon>
        <taxon>Desulfobulbia</taxon>
        <taxon>Desulfobulbales</taxon>
        <taxon>Desulfobulbaceae</taxon>
        <taxon>Candidatus Electrothrix</taxon>
    </lineage>
</organism>
<dbReference type="Pfam" id="PF03486">
    <property type="entry name" value="HI0933_like"/>
    <property type="match status" value="1"/>
</dbReference>
<reference evidence="6 7" key="1">
    <citation type="submission" date="2017-01" db="EMBL/GenBank/DDBJ databases">
        <title>The cable genome- insights into the physiology and evolution of filamentous bacteria capable of sulfide oxidation via long distance electron transfer.</title>
        <authorList>
            <person name="Schreiber L."/>
            <person name="Bjerg J.T."/>
            <person name="Boggild A."/>
            <person name="Van De Vossenberg J."/>
            <person name="Meysman F."/>
            <person name="Nielsen L.P."/>
            <person name="Schramm A."/>
            <person name="Kjeldsen K.U."/>
        </authorList>
    </citation>
    <scope>NUCLEOTIDE SEQUENCE [LARGE SCALE GENOMIC DNA]</scope>
    <source>
        <strain evidence="6">A5</strain>
    </source>
</reference>
<dbReference type="PRINTS" id="PR00368">
    <property type="entry name" value="FADPNR"/>
</dbReference>
<dbReference type="PANTHER" id="PTHR42887:SF2">
    <property type="entry name" value="OS12G0638800 PROTEIN"/>
    <property type="match status" value="1"/>
</dbReference>
<dbReference type="InterPro" id="IPR023166">
    <property type="entry name" value="BaiN-like_dom_sf"/>
</dbReference>
<evidence type="ECO:0000256" key="2">
    <source>
        <dbReference type="ARBA" id="ARBA00022630"/>
    </source>
</evidence>
<accession>A0A444JCY2</accession>
<evidence type="ECO:0000259" key="4">
    <source>
        <dbReference type="Pfam" id="PF03486"/>
    </source>
</evidence>
<sequence>MNRILIIGGGAAGMLAAGQAAASGAEVVLLEKMQRPGQKIAISGKGRCNLTNSADLPEFINHFGKNGRFLRQAFQHFFNQDLIRFFQEQGLELITERGGRIFPEKGRAPDVVKILRQWLEDLSVSLRPDSAVEKLLLKDGRIEGVLCNGNPVYGKAVILATGGTSYPATGSTGDGYALAESVGHSIVPIRPGLVPVITRGDLARRLTGLHLRNVGVRLTISDPAGDKKSQKKQKKLHAFGELLFMKYGLSGPVILTLSNEIVDALRADKQVNLVLDLKPALDDQKLDARLQRDFLQRHKEPMQSVLRGLMPEKLVQVCLAETGLVADRLAGEVRADERKRLRFWLKNIPFQVTGYRGFKEAIITCGGVSLKEVDPRTMASKCCPGLYLAGELLDLQADTGGYNLQAAFSTGWLAGRSAAEYCNE</sequence>